<evidence type="ECO:0000259" key="8">
    <source>
        <dbReference type="Pfam" id="PF13632"/>
    </source>
</evidence>
<gene>
    <name evidence="9" type="ORF">GWK36_01630</name>
</gene>
<dbReference type="InterPro" id="IPR050321">
    <property type="entry name" value="Glycosyltr_2/OpgH_subfam"/>
</dbReference>
<evidence type="ECO:0000256" key="6">
    <source>
        <dbReference type="ARBA" id="ARBA00022989"/>
    </source>
</evidence>
<dbReference type="PANTHER" id="PTHR43867:SF2">
    <property type="entry name" value="CELLULOSE SYNTHASE CATALYTIC SUBUNIT A [UDP-FORMING]"/>
    <property type="match status" value="1"/>
</dbReference>
<keyword evidence="10" id="KW-1185">Reference proteome</keyword>
<evidence type="ECO:0000256" key="2">
    <source>
        <dbReference type="ARBA" id="ARBA00004881"/>
    </source>
</evidence>
<evidence type="ECO:0000313" key="9">
    <source>
        <dbReference type="EMBL" id="QIK36912.1"/>
    </source>
</evidence>
<dbReference type="GO" id="GO:0016758">
    <property type="term" value="F:hexosyltransferase activity"/>
    <property type="evidence" value="ECO:0007669"/>
    <property type="project" value="TreeGrafter"/>
</dbReference>
<keyword evidence="5" id="KW-0812">Transmembrane</keyword>
<keyword evidence="7" id="KW-0472">Membrane</keyword>
<accession>A0A6G7VAC8</accession>
<dbReference type="Gene3D" id="3.90.550.10">
    <property type="entry name" value="Spore Coat Polysaccharide Biosynthesis Protein SpsA, Chain A"/>
    <property type="match status" value="1"/>
</dbReference>
<protein>
    <submittedName>
        <fullName evidence="9">Glycosyltransferase</fullName>
    </submittedName>
</protein>
<evidence type="ECO:0000256" key="5">
    <source>
        <dbReference type="ARBA" id="ARBA00022692"/>
    </source>
</evidence>
<comment type="pathway">
    <text evidence="2">Glycan metabolism.</text>
</comment>
<evidence type="ECO:0000313" key="10">
    <source>
        <dbReference type="Proteomes" id="UP000502699"/>
    </source>
</evidence>
<evidence type="ECO:0000256" key="4">
    <source>
        <dbReference type="ARBA" id="ARBA00022679"/>
    </source>
</evidence>
<dbReference type="Pfam" id="PF13632">
    <property type="entry name" value="Glyco_trans_2_3"/>
    <property type="match status" value="1"/>
</dbReference>
<evidence type="ECO:0000256" key="7">
    <source>
        <dbReference type="ARBA" id="ARBA00023136"/>
    </source>
</evidence>
<dbReference type="InterPro" id="IPR001173">
    <property type="entry name" value="Glyco_trans_2-like"/>
</dbReference>
<sequence length="111" mass="12712">MPTRDILINMLGWMMKDPKLFLVQSPHFFVTPDPIEKNLNIFQQMPSEQEMLYTNIQRGLDFWNASFFCGAAAVLRRCHLDKIGGFQGKTITEDAETALALHAQGYRSAYI</sequence>
<dbReference type="Proteomes" id="UP000502699">
    <property type="component" value="Chromosome"/>
</dbReference>
<name>A0A6G7VAC8_9GAMM</name>
<dbReference type="EMBL" id="CP048029">
    <property type="protein sequence ID" value="QIK36912.1"/>
    <property type="molecule type" value="Genomic_DNA"/>
</dbReference>
<dbReference type="SUPFAM" id="SSF53448">
    <property type="entry name" value="Nucleotide-diphospho-sugar transferases"/>
    <property type="match status" value="1"/>
</dbReference>
<dbReference type="InterPro" id="IPR029044">
    <property type="entry name" value="Nucleotide-diphossugar_trans"/>
</dbReference>
<dbReference type="GO" id="GO:0005886">
    <property type="term" value="C:plasma membrane"/>
    <property type="evidence" value="ECO:0007669"/>
    <property type="project" value="TreeGrafter"/>
</dbReference>
<feature type="domain" description="Glycosyltransferase 2-like" evidence="8">
    <location>
        <begin position="9"/>
        <end position="111"/>
    </location>
</feature>
<proteinExistence type="predicted"/>
<comment type="subcellular location">
    <subcellularLocation>
        <location evidence="1">Membrane</location>
        <topology evidence="1">Multi-pass membrane protein</topology>
    </subcellularLocation>
</comment>
<reference evidence="10" key="1">
    <citation type="submission" date="2020-01" db="EMBL/GenBank/DDBJ databases">
        <title>Caldichromatium gen. nov., sp. nov., a thermophilic purple sulfur bacterium member of the family Chromatiaceae isolated from Nakabusa hot spring, Japan.</title>
        <authorList>
            <person name="Saini M.K."/>
            <person name="Hanada S."/>
            <person name="Tank M."/>
        </authorList>
    </citation>
    <scope>NUCLEOTIDE SEQUENCE [LARGE SCALE GENOMIC DNA]</scope>
    <source>
        <strain evidence="10">No.7</strain>
    </source>
</reference>
<dbReference type="PANTHER" id="PTHR43867">
    <property type="entry name" value="CELLULOSE SYNTHASE CATALYTIC SUBUNIT A [UDP-FORMING]"/>
    <property type="match status" value="1"/>
</dbReference>
<keyword evidence="4 9" id="KW-0808">Transferase</keyword>
<evidence type="ECO:0000256" key="1">
    <source>
        <dbReference type="ARBA" id="ARBA00004141"/>
    </source>
</evidence>
<dbReference type="AlphaFoldDB" id="A0A6G7VAC8"/>
<organism evidence="9 10">
    <name type="scientific">Caldichromatium japonicum</name>
    <dbReference type="NCBI Taxonomy" id="2699430"/>
    <lineage>
        <taxon>Bacteria</taxon>
        <taxon>Pseudomonadati</taxon>
        <taxon>Pseudomonadota</taxon>
        <taxon>Gammaproteobacteria</taxon>
        <taxon>Chromatiales</taxon>
        <taxon>Chromatiaceae</taxon>
        <taxon>Caldichromatium</taxon>
    </lineage>
</organism>
<evidence type="ECO:0000256" key="3">
    <source>
        <dbReference type="ARBA" id="ARBA00022676"/>
    </source>
</evidence>
<keyword evidence="6" id="KW-1133">Transmembrane helix</keyword>
<keyword evidence="3" id="KW-0328">Glycosyltransferase</keyword>
<dbReference type="KEGG" id="cjap:GWK36_01630"/>